<evidence type="ECO:0000313" key="1">
    <source>
        <dbReference type="EMBL" id="OXL44841.1"/>
    </source>
</evidence>
<dbReference type="EMBL" id="NMPZ01000004">
    <property type="protein sequence ID" value="OXL44841.1"/>
    <property type="molecule type" value="Genomic_DNA"/>
</dbReference>
<accession>A0AA91TLM5</accession>
<gene>
    <name evidence="1" type="ORF">CFT61_04010</name>
</gene>
<protein>
    <submittedName>
        <fullName evidence="1">Uncharacterized protein</fullName>
    </submittedName>
</protein>
<evidence type="ECO:0000313" key="2">
    <source>
        <dbReference type="Proteomes" id="UP000215155"/>
    </source>
</evidence>
<name>A0AA91TLM5_9BACT</name>
<organism evidence="1 2">
    <name type="scientific">Segatella copri</name>
    <dbReference type="NCBI Taxonomy" id="165179"/>
    <lineage>
        <taxon>Bacteria</taxon>
        <taxon>Pseudomonadati</taxon>
        <taxon>Bacteroidota</taxon>
        <taxon>Bacteroidia</taxon>
        <taxon>Bacteroidales</taxon>
        <taxon>Prevotellaceae</taxon>
        <taxon>Segatella</taxon>
    </lineage>
</organism>
<sequence length="885" mass="103500">MRKHPFFFIKLHAEKSYDNRGKQEVHYKWVSVNHKDKIEFSVDNFGNRNLGYCLCKVERAEFVSDKDGQMNKNEVTMYFHDVVPSEEDLSAILFDCVSRSMNQEDKYSFVTLIWVLDKCSISQQTLISVLRKIPNAQSRSYVLDLLRQHGRCLSRNKQKVLTGVCEEFGVRYDIYMPAMLVEALDFYRENEIDKENSNLFSLVDFVMSNKPLVDSSAEKTNNPLIKLRKWFMTDESFDDYSILPSLFSLVSESVRLLIVKRYFHDVRLGNTRFDCELIKQFIDNKYDSFIRYRYGINTPNDDVVLTVPLLCDTILTLYNTKGKEFQSFNGILDFAITHCDSSHPAVDWKLDKILPSCNHGVIINNSFKGFIDYQYICKINQSRLDDMEGLEVVIKSFLDSYFDRLKYPVCKYGDGSFLDMELSKQCLKKHGKTGWQLSCVDFKLYPDKWVVDKNVPCLKVFIKKEKFEALQTSPNFGHGAVISWDMISIENFRQYVMYLVSQYTCLGNGEFLVPSYKQKTFEIKVLEEFWDILKVRIMPRQKIKADKNLDIFGFWKEVSQTLSEAELGNEHSSGYMAAEEKYRQLVSDEISKRCVESLKSILGTNEFNGEYFEIPYQKNVLTDIINKFYFREAFSDKGNNYSDDFLVRRSLNTKFVPLCAPKQNDVNFFAINLPYFWCRGNECFHNNLNNQSLDSRVRWYQYSLYHLAEIIGYPKLHLKEAGYEPDDAVRTFIAIANRVLQKFRRLKCRGCGHLMFANKSRGFNRYNYFSCVNPFCPEHGKSIYLNFCFRCKKGLIDSRDTKQCPNNWYICPDCLSCCDDNMYARQVQLYILAGKPVPEKLNAMLGNGHNDKNIFFCPNCGSQILITKDEHNSEIKMCPHCQRRF</sequence>
<proteinExistence type="predicted"/>
<comment type="caution">
    <text evidence="1">The sequence shown here is derived from an EMBL/GenBank/DDBJ whole genome shotgun (WGS) entry which is preliminary data.</text>
</comment>
<dbReference type="AlphaFoldDB" id="A0AA91TLM5"/>
<dbReference type="Proteomes" id="UP000215155">
    <property type="component" value="Unassembled WGS sequence"/>
</dbReference>
<reference evidence="1 2" key="1">
    <citation type="submission" date="2017-07" db="EMBL/GenBank/DDBJ databases">
        <title>Draft genome sequence of Prevotella copri isolated from the gut of healthy adult Indian.</title>
        <authorList>
            <person name="Das B."/>
            <person name="Bag S."/>
            <person name="Ghosh T.S."/>
        </authorList>
    </citation>
    <scope>NUCLEOTIDE SEQUENCE [LARGE SCALE GENOMIC DNA]</scope>
    <source>
        <strain evidence="1 2">Indica</strain>
    </source>
</reference>